<keyword evidence="1" id="KW-0472">Membrane</keyword>
<name>A0ABZ0ST09_9MICO</name>
<reference evidence="2 3" key="1">
    <citation type="submission" date="2023-11" db="EMBL/GenBank/DDBJ databases">
        <title>Genome sequence of Microbacterium rhizosphaerae KACC 19337.</title>
        <authorList>
            <person name="Choi H."/>
            <person name="Kim S."/>
            <person name="Kim Y."/>
            <person name="Kwon S.-W."/>
            <person name="Heo J."/>
        </authorList>
    </citation>
    <scope>NUCLEOTIDE SEQUENCE [LARGE SCALE GENOMIC DNA]</scope>
    <source>
        <strain evidence="2 3">KACC 19337</strain>
    </source>
</reference>
<keyword evidence="3" id="KW-1185">Reference proteome</keyword>
<dbReference type="PROSITE" id="PS50895">
    <property type="entry name" value="SURF1"/>
    <property type="match status" value="1"/>
</dbReference>
<proteinExistence type="inferred from homology"/>
<sequence length="257" mass="28003">MVRPRWIAMLLLCLVVAGVFAWLGQWQLGRAIDTAPVQKSTSEQVKPIADVVKPGEYLDDRLVGQKVAVDGDWVAGDFIVVSSRYNDGVEGYWVTGQLRLKDTATPTSLAVAVGWTPDRAKADAVASALNASSGGARLTGRLISDEGPIVPDPNGDPLELTRMSPAALLSRWHDVQGLDVYRPYLTSATPLGGLQAISSPAPDERQGVNWLNLFYAAEWAVFAGFAFYLWYRLAKDAWEKEVEELEELSAGVDERGV</sequence>
<protein>
    <recommendedName>
        <fullName evidence="1">SURF1-like protein</fullName>
    </recommendedName>
</protein>
<dbReference type="Pfam" id="PF02104">
    <property type="entry name" value="SURF1"/>
    <property type="match status" value="1"/>
</dbReference>
<gene>
    <name evidence="2" type="ORF">SM116_04705</name>
</gene>
<evidence type="ECO:0000313" key="3">
    <source>
        <dbReference type="Proteomes" id="UP001323798"/>
    </source>
</evidence>
<dbReference type="InterPro" id="IPR002994">
    <property type="entry name" value="Surf1/Shy1"/>
</dbReference>
<organism evidence="2 3">
    <name type="scientific">Microbacterium rhizosphaerae</name>
    <dbReference type="NCBI Taxonomy" id="1678237"/>
    <lineage>
        <taxon>Bacteria</taxon>
        <taxon>Bacillati</taxon>
        <taxon>Actinomycetota</taxon>
        <taxon>Actinomycetes</taxon>
        <taxon>Micrococcales</taxon>
        <taxon>Microbacteriaceae</taxon>
        <taxon>Microbacterium</taxon>
    </lineage>
</organism>
<comment type="similarity">
    <text evidence="1">Belongs to the SURF1 family.</text>
</comment>
<dbReference type="Proteomes" id="UP001323798">
    <property type="component" value="Chromosome"/>
</dbReference>
<evidence type="ECO:0000313" key="2">
    <source>
        <dbReference type="EMBL" id="WPR91399.1"/>
    </source>
</evidence>
<comment type="subcellular location">
    <subcellularLocation>
        <location evidence="1">Cell membrane</location>
        <topology evidence="1">Multi-pass membrane protein</topology>
    </subcellularLocation>
</comment>
<evidence type="ECO:0000256" key="1">
    <source>
        <dbReference type="RuleBase" id="RU363076"/>
    </source>
</evidence>
<dbReference type="EMBL" id="CP139368">
    <property type="protein sequence ID" value="WPR91399.1"/>
    <property type="molecule type" value="Genomic_DNA"/>
</dbReference>
<keyword evidence="1" id="KW-1003">Cell membrane</keyword>
<accession>A0ABZ0ST09</accession>